<sequence>MIQGRKNNRRGFPSILIGIALTSFLLANCSSKKKDNDMQNLLLLALGTASGSGNYQVKFRLSDRNTLLSNNLSQNSQSMRVGSNAGFLEDAAGESFENYGDNDGVNDHFATPSAVSIEVCYLLAYKSEKNGGPAKGKETFKNASRVLHDPLKDLPPDEIKNTDQIGPCPIALPVSLKGLNMTQTNQSYESIFDKTINIPEKERSQYDRIGIIARSFTYYFNPSDVPEDSYRYVSLMMNPLFYPNGVSLYERGDVVASIFTNPCPSEFLTSPAHLFVELSNALDYDRMHCSRDDGWIDSNSGNFLKMTWNSTDFFASTDYTNHNRPINPLVNDPTGIKKLKFKSPQAMDLLAPTEAYIIVTDFNHTSDRKENALAIDISVDNVLFWDSPDTNNVFSPQLDPNDRPNATNGTDNLRNTARKNLIFRLPTILSSFK</sequence>
<accession>A0A0E2BF32</accession>
<organism evidence="2 3">
    <name type="scientific">Leptospira santarosai str. MOR084</name>
    <dbReference type="NCBI Taxonomy" id="1049984"/>
    <lineage>
        <taxon>Bacteria</taxon>
        <taxon>Pseudomonadati</taxon>
        <taxon>Spirochaetota</taxon>
        <taxon>Spirochaetia</taxon>
        <taxon>Leptospirales</taxon>
        <taxon>Leptospiraceae</taxon>
        <taxon>Leptospira</taxon>
    </lineage>
</organism>
<feature type="region of interest" description="Disordered" evidence="1">
    <location>
        <begin position="394"/>
        <end position="413"/>
    </location>
</feature>
<dbReference type="RefSeq" id="WP_004477067.1">
    <property type="nucleotide sequence ID" value="NZ_AHON02000042.1"/>
</dbReference>
<evidence type="ECO:0000313" key="3">
    <source>
        <dbReference type="Proteomes" id="UP000006329"/>
    </source>
</evidence>
<feature type="compositionally biased region" description="Polar residues" evidence="1">
    <location>
        <begin position="404"/>
        <end position="413"/>
    </location>
</feature>
<keyword evidence="3" id="KW-1185">Reference proteome</keyword>
<comment type="caution">
    <text evidence="2">The sequence shown here is derived from an EMBL/GenBank/DDBJ whole genome shotgun (WGS) entry which is preliminary data.</text>
</comment>
<proteinExistence type="predicted"/>
<protein>
    <recommendedName>
        <fullName evidence="4">Lipoprotein</fullName>
    </recommendedName>
</protein>
<dbReference type="NCBIfam" id="NF047529">
    <property type="entry name" value="SrpA"/>
    <property type="match status" value="1"/>
</dbReference>
<dbReference type="AlphaFoldDB" id="A0A0E2BF32"/>
<dbReference type="EMBL" id="AHON02000042">
    <property type="protein sequence ID" value="EKO33910.1"/>
    <property type="molecule type" value="Genomic_DNA"/>
</dbReference>
<gene>
    <name evidence="2" type="ORF">LEP1GSC179_2107</name>
</gene>
<evidence type="ECO:0000313" key="2">
    <source>
        <dbReference type="EMBL" id="EKO33910.1"/>
    </source>
</evidence>
<reference evidence="2" key="1">
    <citation type="submission" date="2012-10" db="EMBL/GenBank/DDBJ databases">
        <authorList>
            <person name="Harkins D.M."/>
            <person name="Durkin A.S."/>
            <person name="Brinkac L.M."/>
            <person name="Haft D.H."/>
            <person name="Selengut J.D."/>
            <person name="Sanka R."/>
            <person name="DePew J."/>
            <person name="Purushe J."/>
            <person name="Matthias M.A."/>
            <person name="Vinetz J.M."/>
            <person name="Sutton G.G."/>
            <person name="Nierman W.C."/>
            <person name="Fouts D.E."/>
        </authorList>
    </citation>
    <scope>NUCLEOTIDE SEQUENCE [LARGE SCALE GENOMIC DNA]</scope>
    <source>
        <strain evidence="2">MOR084</strain>
    </source>
</reference>
<evidence type="ECO:0008006" key="4">
    <source>
        <dbReference type="Google" id="ProtNLM"/>
    </source>
</evidence>
<dbReference type="Proteomes" id="UP000006329">
    <property type="component" value="Unassembled WGS sequence"/>
</dbReference>
<name>A0A0E2BF32_9LEPT</name>
<evidence type="ECO:0000256" key="1">
    <source>
        <dbReference type="SAM" id="MobiDB-lite"/>
    </source>
</evidence>